<dbReference type="Gene3D" id="3.30.70.240">
    <property type="match status" value="1"/>
</dbReference>
<comment type="similarity">
    <text evidence="2 9 10">Belongs to the CRISPR-associated endoribonuclease Cas2 protein family.</text>
</comment>
<proteinExistence type="inferred from homology"/>
<dbReference type="InterPro" id="IPR021127">
    <property type="entry name" value="CRISPR_associated_Cas2"/>
</dbReference>
<keyword evidence="6 9" id="KW-0378">Hydrolase</keyword>
<dbReference type="AlphaFoldDB" id="A0A1W1WIE9"/>
<dbReference type="PIRSF" id="PIRSF032582">
    <property type="entry name" value="Cas2"/>
    <property type="match status" value="1"/>
</dbReference>
<evidence type="ECO:0000256" key="5">
    <source>
        <dbReference type="ARBA" id="ARBA00022759"/>
    </source>
</evidence>
<keyword evidence="4 9" id="KW-0479">Metal-binding</keyword>
<keyword evidence="7 9" id="KW-0460">Magnesium</keyword>
<accession>A0A1W1WIE9</accession>
<dbReference type="EMBL" id="FWWY01000001">
    <property type="protein sequence ID" value="SMC05810.1"/>
    <property type="molecule type" value="Genomic_DNA"/>
</dbReference>
<keyword evidence="5 9" id="KW-0255">Endonuclease</keyword>
<evidence type="ECO:0000256" key="3">
    <source>
        <dbReference type="ARBA" id="ARBA00022722"/>
    </source>
</evidence>
<dbReference type="GO" id="GO:0051607">
    <property type="term" value="P:defense response to virus"/>
    <property type="evidence" value="ECO:0007669"/>
    <property type="project" value="UniProtKB-UniRule"/>
</dbReference>
<dbReference type="EC" id="3.1.-.-" evidence="9"/>
<evidence type="ECO:0000256" key="2">
    <source>
        <dbReference type="ARBA" id="ARBA00009959"/>
    </source>
</evidence>
<dbReference type="NCBIfam" id="TIGR01573">
    <property type="entry name" value="cas2"/>
    <property type="match status" value="1"/>
</dbReference>
<gene>
    <name evidence="9" type="primary">cas2</name>
    <name evidence="11" type="ORF">SAMN00768000_2463</name>
</gene>
<feature type="binding site" evidence="9">
    <location>
        <position position="8"/>
    </location>
    <ligand>
        <name>Mg(2+)</name>
        <dbReference type="ChEBI" id="CHEBI:18420"/>
        <note>catalytic</note>
    </ligand>
</feature>
<dbReference type="InterPro" id="IPR019199">
    <property type="entry name" value="Virulence_VapD/CRISPR_Cas2"/>
</dbReference>
<sequence>MHILVAYDVKTETVEGRRRLRKVAQQCLNYGQRVQYSVFECQVNEMTLYKLQTALEAIVEPDEDSIRIYHVNPSKTWVKGIDRYVDFDEPLIF</sequence>
<dbReference type="CDD" id="cd09725">
    <property type="entry name" value="Cas2_I_II_III"/>
    <property type="match status" value="1"/>
</dbReference>
<evidence type="ECO:0000256" key="9">
    <source>
        <dbReference type="HAMAP-Rule" id="MF_01471"/>
    </source>
</evidence>
<evidence type="ECO:0000313" key="11">
    <source>
        <dbReference type="EMBL" id="SMC05810.1"/>
    </source>
</evidence>
<dbReference type="GO" id="GO:0004521">
    <property type="term" value="F:RNA endonuclease activity"/>
    <property type="evidence" value="ECO:0007669"/>
    <property type="project" value="UniProtKB-UniRule"/>
</dbReference>
<evidence type="ECO:0000256" key="10">
    <source>
        <dbReference type="PIRNR" id="PIRNR032582"/>
    </source>
</evidence>
<organism evidence="11 12">
    <name type="scientific">Sulfobacillus thermosulfidooxidans (strain DSM 9293 / VKM B-1269 / AT-1)</name>
    <dbReference type="NCBI Taxonomy" id="929705"/>
    <lineage>
        <taxon>Bacteria</taxon>
        <taxon>Bacillati</taxon>
        <taxon>Bacillota</taxon>
        <taxon>Clostridia</taxon>
        <taxon>Eubacteriales</taxon>
        <taxon>Clostridiales Family XVII. Incertae Sedis</taxon>
        <taxon>Sulfobacillus</taxon>
    </lineage>
</organism>
<protein>
    <recommendedName>
        <fullName evidence="9">CRISPR-associated endoribonuclease Cas2</fullName>
        <ecNumber evidence="9">3.1.-.-</ecNumber>
    </recommendedName>
</protein>
<evidence type="ECO:0000256" key="1">
    <source>
        <dbReference type="ARBA" id="ARBA00001946"/>
    </source>
</evidence>
<comment type="subunit">
    <text evidence="9">Homodimer, forms a heterotetramer with a Cas1 homodimer.</text>
</comment>
<evidence type="ECO:0000256" key="8">
    <source>
        <dbReference type="ARBA" id="ARBA00023118"/>
    </source>
</evidence>
<dbReference type="PANTHER" id="PTHR34405">
    <property type="entry name" value="CRISPR-ASSOCIATED ENDORIBONUCLEASE CAS2"/>
    <property type="match status" value="1"/>
</dbReference>
<dbReference type="GO" id="GO:0016787">
    <property type="term" value="F:hydrolase activity"/>
    <property type="evidence" value="ECO:0007669"/>
    <property type="project" value="UniProtKB-KW"/>
</dbReference>
<keyword evidence="12" id="KW-1185">Reference proteome</keyword>
<comment type="cofactor">
    <cofactor evidence="1 9">
        <name>Mg(2+)</name>
        <dbReference type="ChEBI" id="CHEBI:18420"/>
    </cofactor>
</comment>
<evidence type="ECO:0000313" key="12">
    <source>
        <dbReference type="Proteomes" id="UP000192660"/>
    </source>
</evidence>
<dbReference type="SUPFAM" id="SSF143430">
    <property type="entry name" value="TTP0101/SSO1404-like"/>
    <property type="match status" value="1"/>
</dbReference>
<dbReference type="GO" id="GO:0046872">
    <property type="term" value="F:metal ion binding"/>
    <property type="evidence" value="ECO:0007669"/>
    <property type="project" value="UniProtKB-UniRule"/>
</dbReference>
<dbReference type="PANTHER" id="PTHR34405:SF3">
    <property type="entry name" value="CRISPR-ASSOCIATED ENDORIBONUCLEASE CAS2 3"/>
    <property type="match status" value="1"/>
</dbReference>
<dbReference type="Proteomes" id="UP000192660">
    <property type="component" value="Unassembled WGS sequence"/>
</dbReference>
<evidence type="ECO:0000256" key="6">
    <source>
        <dbReference type="ARBA" id="ARBA00022801"/>
    </source>
</evidence>
<name>A0A1W1WIE9_SULTA</name>
<keyword evidence="8 9" id="KW-0051">Antiviral defense</keyword>
<dbReference type="Pfam" id="PF09827">
    <property type="entry name" value="CRISPR_Cas2"/>
    <property type="match status" value="1"/>
</dbReference>
<keyword evidence="3 9" id="KW-0540">Nuclease</keyword>
<comment type="function">
    <text evidence="9">CRISPR (clustered regularly interspaced short palindromic repeat), is an adaptive immune system that provides protection against mobile genetic elements (viruses, transposable elements and conjugative plasmids). CRISPR clusters contain sequences complementary to antecedent mobile elements and target invading nucleic acids. CRISPR clusters are transcribed and processed into CRISPR RNA (crRNA). Functions as a ssRNA-specific endoribonuclease. Involved in the integration of spacer DNA into the CRISPR cassette.</text>
</comment>
<dbReference type="OrthoDB" id="9798176at2"/>
<evidence type="ECO:0000256" key="7">
    <source>
        <dbReference type="ARBA" id="ARBA00022842"/>
    </source>
</evidence>
<dbReference type="GO" id="GO:0043571">
    <property type="term" value="P:maintenance of CRISPR repeat elements"/>
    <property type="evidence" value="ECO:0007669"/>
    <property type="project" value="UniProtKB-UniRule"/>
</dbReference>
<dbReference type="HAMAP" id="MF_01471">
    <property type="entry name" value="Cas2"/>
    <property type="match status" value="1"/>
</dbReference>
<evidence type="ECO:0000256" key="4">
    <source>
        <dbReference type="ARBA" id="ARBA00022723"/>
    </source>
</evidence>
<dbReference type="RefSeq" id="WP_020373626.1">
    <property type="nucleotide sequence ID" value="NZ_FWWY01000001.1"/>
</dbReference>
<reference evidence="12" key="1">
    <citation type="submission" date="2017-04" db="EMBL/GenBank/DDBJ databases">
        <authorList>
            <person name="Varghese N."/>
            <person name="Submissions S."/>
        </authorList>
    </citation>
    <scope>NUCLEOTIDE SEQUENCE [LARGE SCALE GENOMIC DNA]</scope>
    <source>
        <strain evidence="12">DSM 9293</strain>
    </source>
</reference>